<dbReference type="GO" id="GO:0016787">
    <property type="term" value="F:hydrolase activity"/>
    <property type="evidence" value="ECO:0007669"/>
    <property type="project" value="UniProtKB-KW"/>
</dbReference>
<organism evidence="8 9">
    <name type="scientific">Aeromonas enteropelogenes</name>
    <name type="common">Aeromonas trota</name>
    <dbReference type="NCBI Taxonomy" id="29489"/>
    <lineage>
        <taxon>Bacteria</taxon>
        <taxon>Pseudomonadati</taxon>
        <taxon>Pseudomonadota</taxon>
        <taxon>Gammaproteobacteria</taxon>
        <taxon>Aeromonadales</taxon>
        <taxon>Aeromonadaceae</taxon>
        <taxon>Aeromonas</taxon>
    </lineage>
</organism>
<reference evidence="8 9" key="1">
    <citation type="submission" date="2016-02" db="EMBL/GenBank/DDBJ databases">
        <title>Draft genome sequence of Aeromonas trota strain 1999lcr isolated from cerebrospinal fluid (CSF).</title>
        <authorList>
            <person name="Dallagassa C.B."/>
            <person name="Prediger K.C."/>
            <person name="Weiss V.A."/>
            <person name="Assis F.E."/>
            <person name="Baura V."/>
            <person name="Cruz L.M."/>
            <person name="Souza E.M."/>
            <person name="Pedrosa F.O."/>
            <person name="Fadel-Picheth C.M."/>
        </authorList>
    </citation>
    <scope>NUCLEOTIDE SEQUENCE [LARGE SCALE GENOMIC DNA]</scope>
    <source>
        <strain evidence="8 9">1999lcr</strain>
    </source>
</reference>
<dbReference type="EMBL" id="JMGO02000002">
    <property type="protein sequence ID" value="KXU81565.1"/>
    <property type="molecule type" value="Genomic_DNA"/>
</dbReference>
<accession>A0A175VLG2</accession>
<dbReference type="Gene3D" id="3.30.70.360">
    <property type="match status" value="1"/>
</dbReference>
<dbReference type="Gene3D" id="3.40.630.10">
    <property type="entry name" value="Zn peptidases"/>
    <property type="match status" value="1"/>
</dbReference>
<gene>
    <name evidence="8" type="ORF">LCR_07645</name>
</gene>
<proteinExistence type="predicted"/>
<feature type="active site" description="Proton acceptor" evidence="6">
    <location>
        <position position="144"/>
    </location>
</feature>
<dbReference type="InterPro" id="IPR036264">
    <property type="entry name" value="Bact_exopeptidase_dim_dom"/>
</dbReference>
<dbReference type="Pfam" id="PF01546">
    <property type="entry name" value="Peptidase_M20"/>
    <property type="match status" value="1"/>
</dbReference>
<dbReference type="PIRSF" id="PIRSF037238">
    <property type="entry name" value="Carboxypeptidase_G2"/>
    <property type="match status" value="1"/>
</dbReference>
<dbReference type="RefSeq" id="WP_061475532.1">
    <property type="nucleotide sequence ID" value="NZ_JAAKIZ010000002.1"/>
</dbReference>
<evidence type="ECO:0000256" key="6">
    <source>
        <dbReference type="PIRSR" id="PIRSR037238-1"/>
    </source>
</evidence>
<dbReference type="InterPro" id="IPR050072">
    <property type="entry name" value="Peptidase_M20A"/>
</dbReference>
<dbReference type="AlphaFoldDB" id="A0A175VLG2"/>
<evidence type="ECO:0000313" key="8">
    <source>
        <dbReference type="EMBL" id="KXU81565.1"/>
    </source>
</evidence>
<comment type="cofactor">
    <cofactor evidence="1">
        <name>Zn(2+)</name>
        <dbReference type="ChEBI" id="CHEBI:29105"/>
    </cofactor>
</comment>
<evidence type="ECO:0000313" key="9">
    <source>
        <dbReference type="Proteomes" id="UP000078435"/>
    </source>
</evidence>
<dbReference type="InterPro" id="IPR002933">
    <property type="entry name" value="Peptidase_M20"/>
</dbReference>
<dbReference type="OrthoDB" id="9776600at2"/>
<keyword evidence="2" id="KW-0479">Metal-binding</keyword>
<keyword evidence="3" id="KW-0378">Hydrolase</keyword>
<dbReference type="SUPFAM" id="SSF53187">
    <property type="entry name" value="Zn-dependent exopeptidases"/>
    <property type="match status" value="1"/>
</dbReference>
<dbReference type="InterPro" id="IPR017150">
    <property type="entry name" value="Pept_M20_glutamate_carboxypep"/>
</dbReference>
<dbReference type="PANTHER" id="PTHR43808:SF9">
    <property type="entry name" value="BLL0789 PROTEIN"/>
    <property type="match status" value="1"/>
</dbReference>
<feature type="active site" evidence="6">
    <location>
        <position position="84"/>
    </location>
</feature>
<evidence type="ECO:0000259" key="7">
    <source>
        <dbReference type="Pfam" id="PF07687"/>
    </source>
</evidence>
<protein>
    <submittedName>
        <fullName evidence="8">Peptidase M20</fullName>
    </submittedName>
</protein>
<dbReference type="STRING" id="29489.VL01_09360"/>
<sequence length="379" mass="40557">MTDVKTPFSLETYLADLAPLINLDCGTRTPAGVARVADIMTEKFESIGWQVRRHQFAAECGPCLEITNAPGADHYDVMLIGHMDTVFPEGTAAKRPLKIEGNQAFGPGVSDMKSGLLSLWYALKGMDPAVLAKLRVLVCCNCDEEIGSPWSKAWLVEKAKQSGCVLVAEAARPNGDLISARKGNAKYRITFHGKASHAGSALAEGISAITELANWVLAINQQVNMETGTTMNVGVVQGGTGVNVVPDYAEAIVDLRFWSNEEAAAVHDRLGFMAKNPFLPGCRVEVDRQTFKPAMRPSGDTQALMALVEAAAKEEGIPFNWLEAGGGSDANFTAAAGVPSLDGFGPMGGGFHSEAEFLLLDNIEPRIRLLQRVLGKLAK</sequence>
<keyword evidence="4" id="KW-0862">Zinc</keyword>
<dbReference type="GO" id="GO:0046872">
    <property type="term" value="F:metal ion binding"/>
    <property type="evidence" value="ECO:0007669"/>
    <property type="project" value="UniProtKB-KW"/>
</dbReference>
<comment type="caution">
    <text evidence="8">The sequence shown here is derived from an EMBL/GenBank/DDBJ whole genome shotgun (WGS) entry which is preliminary data.</text>
</comment>
<keyword evidence="5" id="KW-0170">Cobalt</keyword>
<dbReference type="PANTHER" id="PTHR43808">
    <property type="entry name" value="ACETYLORNITHINE DEACETYLASE"/>
    <property type="match status" value="1"/>
</dbReference>
<evidence type="ECO:0000256" key="5">
    <source>
        <dbReference type="ARBA" id="ARBA00023285"/>
    </source>
</evidence>
<dbReference type="SUPFAM" id="SSF55031">
    <property type="entry name" value="Bacterial exopeptidase dimerisation domain"/>
    <property type="match status" value="1"/>
</dbReference>
<name>A0A175VLG2_AEREN</name>
<dbReference type="InterPro" id="IPR011650">
    <property type="entry name" value="Peptidase_M20_dimer"/>
</dbReference>
<feature type="domain" description="Peptidase M20 dimerisation" evidence="7">
    <location>
        <begin position="180"/>
        <end position="270"/>
    </location>
</feature>
<dbReference type="Pfam" id="PF07687">
    <property type="entry name" value="M20_dimer"/>
    <property type="match status" value="1"/>
</dbReference>
<evidence type="ECO:0000256" key="1">
    <source>
        <dbReference type="ARBA" id="ARBA00001947"/>
    </source>
</evidence>
<dbReference type="Proteomes" id="UP000078435">
    <property type="component" value="Unassembled WGS sequence"/>
</dbReference>
<dbReference type="PROSITE" id="PS00758">
    <property type="entry name" value="ARGE_DAPE_CPG2_1"/>
    <property type="match status" value="1"/>
</dbReference>
<evidence type="ECO:0000256" key="2">
    <source>
        <dbReference type="ARBA" id="ARBA00022723"/>
    </source>
</evidence>
<evidence type="ECO:0000256" key="3">
    <source>
        <dbReference type="ARBA" id="ARBA00022801"/>
    </source>
</evidence>
<dbReference type="CDD" id="cd03885">
    <property type="entry name" value="M20_CPDG2"/>
    <property type="match status" value="1"/>
</dbReference>
<evidence type="ECO:0000256" key="4">
    <source>
        <dbReference type="ARBA" id="ARBA00022833"/>
    </source>
</evidence>
<dbReference type="InterPro" id="IPR001261">
    <property type="entry name" value="ArgE/DapE_CS"/>
</dbReference>